<protein>
    <submittedName>
        <fullName evidence="2">Uncharacterized protein</fullName>
    </submittedName>
</protein>
<evidence type="ECO:0000256" key="1">
    <source>
        <dbReference type="SAM" id="MobiDB-lite"/>
    </source>
</evidence>
<evidence type="ECO:0000313" key="3">
    <source>
        <dbReference type="Proteomes" id="UP001177744"/>
    </source>
</evidence>
<gene>
    <name evidence="2" type="ORF">QTO34_020206</name>
</gene>
<dbReference type="AlphaFoldDB" id="A0AA40LPN7"/>
<name>A0AA40LPN7_CNENI</name>
<dbReference type="EMBL" id="JAULJE010000009">
    <property type="protein sequence ID" value="KAK1339523.1"/>
    <property type="molecule type" value="Genomic_DNA"/>
</dbReference>
<dbReference type="Proteomes" id="UP001177744">
    <property type="component" value="Unassembled WGS sequence"/>
</dbReference>
<keyword evidence="3" id="KW-1185">Reference proteome</keyword>
<evidence type="ECO:0000313" key="2">
    <source>
        <dbReference type="EMBL" id="KAK1339523.1"/>
    </source>
</evidence>
<proteinExistence type="predicted"/>
<reference evidence="2" key="1">
    <citation type="submission" date="2023-06" db="EMBL/GenBank/DDBJ databases">
        <title>Reference genome for the Northern bat (Eptesicus nilssonii), a most northern bat species.</title>
        <authorList>
            <person name="Laine V.N."/>
            <person name="Pulliainen A.T."/>
            <person name="Lilley T.M."/>
        </authorList>
    </citation>
    <scope>NUCLEOTIDE SEQUENCE</scope>
    <source>
        <strain evidence="2">BLF_Eptnil</strain>
        <tissue evidence="2">Kidney</tissue>
    </source>
</reference>
<sequence>MWRFVGGVSGSVEEVEVFLTRPGDWLCSLTLKKLVVFKELEKELISVVIAVKMQASAPSRPGPCRTPAARPRGRLRRQQGECAGSREPRLGGCLEGSPDAPAGLGSSWAQSCPPRGQRASQSGADTRAHTPAPTPGLASCSPLSSGALMLTQPSASGQFA</sequence>
<feature type="compositionally biased region" description="Polar residues" evidence="1">
    <location>
        <begin position="151"/>
        <end position="160"/>
    </location>
</feature>
<comment type="caution">
    <text evidence="2">The sequence shown here is derived from an EMBL/GenBank/DDBJ whole genome shotgun (WGS) entry which is preliminary data.</text>
</comment>
<organism evidence="2 3">
    <name type="scientific">Cnephaeus nilssonii</name>
    <name type="common">Northern bat</name>
    <name type="synonym">Eptesicus nilssonii</name>
    <dbReference type="NCBI Taxonomy" id="3371016"/>
    <lineage>
        <taxon>Eukaryota</taxon>
        <taxon>Metazoa</taxon>
        <taxon>Chordata</taxon>
        <taxon>Craniata</taxon>
        <taxon>Vertebrata</taxon>
        <taxon>Euteleostomi</taxon>
        <taxon>Mammalia</taxon>
        <taxon>Eutheria</taxon>
        <taxon>Laurasiatheria</taxon>
        <taxon>Chiroptera</taxon>
        <taxon>Yangochiroptera</taxon>
        <taxon>Vespertilionidae</taxon>
        <taxon>Cnephaeus</taxon>
    </lineage>
</organism>
<accession>A0AA40LPN7</accession>
<feature type="region of interest" description="Disordered" evidence="1">
    <location>
        <begin position="57"/>
        <end position="160"/>
    </location>
</feature>